<keyword evidence="2" id="KW-1185">Reference proteome</keyword>
<protein>
    <submittedName>
        <fullName evidence="1">Uncharacterized protein</fullName>
    </submittedName>
</protein>
<dbReference type="Proteomes" id="UP001153332">
    <property type="component" value="Unassembled WGS sequence"/>
</dbReference>
<dbReference type="EMBL" id="JAPUUL010000606">
    <property type="protein sequence ID" value="KAJ8130005.1"/>
    <property type="molecule type" value="Genomic_DNA"/>
</dbReference>
<evidence type="ECO:0000313" key="2">
    <source>
        <dbReference type="Proteomes" id="UP001153332"/>
    </source>
</evidence>
<organism evidence="1 2">
    <name type="scientific">Lasiodiplodia mahajangana</name>
    <dbReference type="NCBI Taxonomy" id="1108764"/>
    <lineage>
        <taxon>Eukaryota</taxon>
        <taxon>Fungi</taxon>
        <taxon>Dikarya</taxon>
        <taxon>Ascomycota</taxon>
        <taxon>Pezizomycotina</taxon>
        <taxon>Dothideomycetes</taxon>
        <taxon>Dothideomycetes incertae sedis</taxon>
        <taxon>Botryosphaeriales</taxon>
        <taxon>Botryosphaeriaceae</taxon>
        <taxon>Lasiodiplodia</taxon>
    </lineage>
</organism>
<gene>
    <name evidence="1" type="ORF">O1611_g3625</name>
</gene>
<proteinExistence type="predicted"/>
<evidence type="ECO:0000313" key="1">
    <source>
        <dbReference type="EMBL" id="KAJ8130005.1"/>
    </source>
</evidence>
<reference evidence="1" key="1">
    <citation type="submission" date="2022-12" db="EMBL/GenBank/DDBJ databases">
        <title>Genome Sequence of Lasiodiplodia mahajangana.</title>
        <authorList>
            <person name="Buettner E."/>
        </authorList>
    </citation>
    <scope>NUCLEOTIDE SEQUENCE</scope>
    <source>
        <strain evidence="1">VT137</strain>
    </source>
</reference>
<name>A0ACC2JRA6_9PEZI</name>
<comment type="caution">
    <text evidence="1">The sequence shown here is derived from an EMBL/GenBank/DDBJ whole genome shotgun (WGS) entry which is preliminary data.</text>
</comment>
<accession>A0ACC2JRA6</accession>
<sequence>MIVSNCLKSLILGLLVYGAVAQEDIPDEIIIYGNATLATVAAEEACIRAMGASVACYASLPRAVSGGNVWSSQALQKLCDKGCTEALESYISSVKDACGTSTYNISGSIETASNAGEELVWQQEATCLKSDSSDQYCSIELQEALAGGGNKNITCSQCYLDYLQILVNAEWGQYLVNKNDFESVVSSCSATGYSVTYTPTSTQPSPTETFVPRCNASEPNAKVYTVAEGDTCLSISTAEKVSTWELTNKNGLGTNCTYLAAGKKLCLPNICNTYVVKENDTCDALVEGLNRPVVLTQFLSWNRNINRRCSNLGAFKGTNICLSPPGTTALPESFGLKPATTPAPVPDDAVGTSNRNCGHWYQVQKDEECDDVAAKFQIDIKDFYFLNPQLNNSCTALWFGNSYCVQPVGNIATYTSYPIGTSFTRFESTADVHATRTVNRTTSYFFYSFPTPMTTHMPYNATKYDLVKGYTLCEAALSAYTITAELPEEAFANDEWMSEYQRVCLLNPDAALPTVAFNTSITLDYTPPTPEPTQSSSQPTPTATPGPGESVSPNGLCGKEAGYTCEGSQFGDCCSKFGYCGSGSDYCGTDCDPEWGTCQE</sequence>